<sequence length="967" mass="107469">MMIVSSSPTDSGEASSQPLKELVEHGRYLEVLLSDAAKALIQSYAQQSPPPTAQHQDKKTVGLAAFNAFLQGNVTGPVLDDKLLAEVENTFGLDGDMRKVKALKRRCLAELEVDGVGVYAHVPMLELFCFARWLLLWEDEKDRLRVNVWHYKLLTEPSLGSGSTFNKGLQWCEVPSLRGEIEKGLGTVVSNGDAEEGIEKAMVWIMLGQEKKAREVLERATKDRGFVYTLTGALGKRTKFQARSTSQLVVLAKSESAEGTDGKGAAKPEGLKLNDDTLLEELKFDKEGGETDLGERDDKKEDVPEELRDIKPDEQPQLSPLDQIILLVEATIKDAFSPADTLTSEEVLPFAVRVISDRGKTNWQIYTHALLVRSRIEVHRSRTMERGVLQMQAVVDQVVVDTTRPEPDQSQHKERAEENGVPEIKVSVNGDEAAPVHSKPKSFFPAAKPSETAPPEVRLQYIHTLSSPPRWHLESELAYSWAGVGSLVSAVEIFKRLRLWAEVALCYASNAARDDEDGRGKDGETKAKAIIRWRLFNKTGTAPTDSEQDPDEEQVDLDSIKEADYCGPERRPAPPNAPRLWCILGDLENKAEYYERAWEISGQRYSRAQKSLGEYYLQQKDLLSARGAYKKAVHVNRLSNELWNRLGDISLRLGEFSDAAEAFGRAIAASDSNGGDDARTWSNLGSSLYSLYLERVKELKQQKQNGVHEEAEASAAQDDEEHRAKDPRTLLTQSLNAYKKGAAISHDNWRIWDNVITLASRLRPIAVPEVLLGLQHVARIKKSEDAIDIDVLRLLLNEAVLSVEKPTGSAGVYEPPRGSNERAVIQFLETSVVPLITARSEFWELIARERVWKRDFAGAIDAAEKAWRAAMGGASSGGLLPGSNGSVGPDGKSRNWLEDKEAWALVVERTDELASVLENYGEDVPEIGSKWKGKARLAVRSVMGKGKEAWEDTEEWDRLKGLLEGLR</sequence>
<feature type="region of interest" description="Disordered" evidence="4">
    <location>
        <begin position="285"/>
        <end position="305"/>
    </location>
</feature>
<dbReference type="Proteomes" id="UP001303160">
    <property type="component" value="Unassembled WGS sequence"/>
</dbReference>
<feature type="region of interest" description="Disordered" evidence="4">
    <location>
        <begin position="703"/>
        <end position="725"/>
    </location>
</feature>
<keyword evidence="6" id="KW-1185">Reference proteome</keyword>
<evidence type="ECO:0000313" key="6">
    <source>
        <dbReference type="Proteomes" id="UP001303160"/>
    </source>
</evidence>
<dbReference type="SUPFAM" id="SSF48452">
    <property type="entry name" value="TPR-like"/>
    <property type="match status" value="1"/>
</dbReference>
<keyword evidence="2 3" id="KW-0802">TPR repeat</keyword>
<evidence type="ECO:0000256" key="3">
    <source>
        <dbReference type="PROSITE-ProRule" id="PRU00339"/>
    </source>
</evidence>
<reference evidence="5" key="2">
    <citation type="submission" date="2023-05" db="EMBL/GenBank/DDBJ databases">
        <authorList>
            <consortium name="Lawrence Berkeley National Laboratory"/>
            <person name="Steindorff A."/>
            <person name="Hensen N."/>
            <person name="Bonometti L."/>
            <person name="Westerberg I."/>
            <person name="Brannstrom I.O."/>
            <person name="Guillou S."/>
            <person name="Cros-Aarteil S."/>
            <person name="Calhoun S."/>
            <person name="Haridas S."/>
            <person name="Kuo A."/>
            <person name="Mondo S."/>
            <person name="Pangilinan J."/>
            <person name="Riley R."/>
            <person name="Labutti K."/>
            <person name="Andreopoulos B."/>
            <person name="Lipzen A."/>
            <person name="Chen C."/>
            <person name="Yanf M."/>
            <person name="Daum C."/>
            <person name="Ng V."/>
            <person name="Clum A."/>
            <person name="Ohm R."/>
            <person name="Martin F."/>
            <person name="Silar P."/>
            <person name="Natvig D."/>
            <person name="Lalanne C."/>
            <person name="Gautier V."/>
            <person name="Ament-Velasquez S.L."/>
            <person name="Kruys A."/>
            <person name="Hutchinson M.I."/>
            <person name="Powell A.J."/>
            <person name="Barry K."/>
            <person name="Miller A.N."/>
            <person name="Grigoriev I.V."/>
            <person name="Debuchy R."/>
            <person name="Gladieux P."/>
            <person name="Thoren M.H."/>
            <person name="Johannesson H."/>
        </authorList>
    </citation>
    <scope>NUCLEOTIDE SEQUENCE</scope>
    <source>
        <strain evidence="5">CBS 315.58</strain>
    </source>
</reference>
<keyword evidence="1" id="KW-0677">Repeat</keyword>
<evidence type="ECO:0000256" key="1">
    <source>
        <dbReference type="ARBA" id="ARBA00022737"/>
    </source>
</evidence>
<protein>
    <recommendedName>
        <fullName evidence="7">TPR repeat-containing protein</fullName>
    </recommendedName>
</protein>
<dbReference type="InterPro" id="IPR011990">
    <property type="entry name" value="TPR-like_helical_dom_sf"/>
</dbReference>
<dbReference type="InterPro" id="IPR019734">
    <property type="entry name" value="TPR_rpt"/>
</dbReference>
<dbReference type="InterPro" id="IPR044244">
    <property type="entry name" value="TTC27/Emw1"/>
</dbReference>
<name>A0AAN6XL35_9PEZI</name>
<dbReference type="PANTHER" id="PTHR16193:SF0">
    <property type="entry name" value="TETRATRICOPEPTIDE REPEAT PROTEIN 27"/>
    <property type="match status" value="1"/>
</dbReference>
<evidence type="ECO:0008006" key="7">
    <source>
        <dbReference type="Google" id="ProtNLM"/>
    </source>
</evidence>
<feature type="repeat" description="TPR" evidence="3">
    <location>
        <begin position="640"/>
        <end position="673"/>
    </location>
</feature>
<evidence type="ECO:0000256" key="4">
    <source>
        <dbReference type="SAM" id="MobiDB-lite"/>
    </source>
</evidence>
<proteinExistence type="predicted"/>
<reference evidence="5" key="1">
    <citation type="journal article" date="2023" name="Mol. Phylogenet. Evol.">
        <title>Genome-scale phylogeny and comparative genomics of the fungal order Sordariales.</title>
        <authorList>
            <person name="Hensen N."/>
            <person name="Bonometti L."/>
            <person name="Westerberg I."/>
            <person name="Brannstrom I.O."/>
            <person name="Guillou S."/>
            <person name="Cros-Aarteil S."/>
            <person name="Calhoun S."/>
            <person name="Haridas S."/>
            <person name="Kuo A."/>
            <person name="Mondo S."/>
            <person name="Pangilinan J."/>
            <person name="Riley R."/>
            <person name="LaButti K."/>
            <person name="Andreopoulos B."/>
            <person name="Lipzen A."/>
            <person name="Chen C."/>
            <person name="Yan M."/>
            <person name="Daum C."/>
            <person name="Ng V."/>
            <person name="Clum A."/>
            <person name="Steindorff A."/>
            <person name="Ohm R.A."/>
            <person name="Martin F."/>
            <person name="Silar P."/>
            <person name="Natvig D.O."/>
            <person name="Lalanne C."/>
            <person name="Gautier V."/>
            <person name="Ament-Velasquez S.L."/>
            <person name="Kruys A."/>
            <person name="Hutchinson M.I."/>
            <person name="Powell A.J."/>
            <person name="Barry K."/>
            <person name="Miller A.N."/>
            <person name="Grigoriev I.V."/>
            <person name="Debuchy R."/>
            <person name="Gladieux P."/>
            <person name="Hiltunen Thoren M."/>
            <person name="Johannesson H."/>
        </authorList>
    </citation>
    <scope>NUCLEOTIDE SEQUENCE</scope>
    <source>
        <strain evidence="5">CBS 315.58</strain>
    </source>
</reference>
<evidence type="ECO:0000313" key="5">
    <source>
        <dbReference type="EMBL" id="KAK4202331.1"/>
    </source>
</evidence>
<dbReference type="Gene3D" id="1.25.40.10">
    <property type="entry name" value="Tetratricopeptide repeat domain"/>
    <property type="match status" value="1"/>
</dbReference>
<dbReference type="EMBL" id="MU863898">
    <property type="protein sequence ID" value="KAK4202331.1"/>
    <property type="molecule type" value="Genomic_DNA"/>
</dbReference>
<accession>A0AAN6XL35</accession>
<dbReference type="PROSITE" id="PS50005">
    <property type="entry name" value="TPR"/>
    <property type="match status" value="1"/>
</dbReference>
<dbReference type="AlphaFoldDB" id="A0AAN6XL35"/>
<dbReference type="PANTHER" id="PTHR16193">
    <property type="entry name" value="TETRATRICOPEPTIDE REPEAT PROTEIN 27"/>
    <property type="match status" value="1"/>
</dbReference>
<dbReference type="SMART" id="SM00028">
    <property type="entry name" value="TPR"/>
    <property type="match status" value="2"/>
</dbReference>
<gene>
    <name evidence="5" type="ORF">QBC40DRAFT_43575</name>
</gene>
<comment type="caution">
    <text evidence="5">The sequence shown here is derived from an EMBL/GenBank/DDBJ whole genome shotgun (WGS) entry which is preliminary data.</text>
</comment>
<evidence type="ECO:0000256" key="2">
    <source>
        <dbReference type="ARBA" id="ARBA00022803"/>
    </source>
</evidence>
<organism evidence="5 6">
    <name type="scientific">Triangularia verruculosa</name>
    <dbReference type="NCBI Taxonomy" id="2587418"/>
    <lineage>
        <taxon>Eukaryota</taxon>
        <taxon>Fungi</taxon>
        <taxon>Dikarya</taxon>
        <taxon>Ascomycota</taxon>
        <taxon>Pezizomycotina</taxon>
        <taxon>Sordariomycetes</taxon>
        <taxon>Sordariomycetidae</taxon>
        <taxon>Sordariales</taxon>
        <taxon>Podosporaceae</taxon>
        <taxon>Triangularia</taxon>
    </lineage>
</organism>